<keyword evidence="2" id="KW-1185">Reference proteome</keyword>
<accession>A0A2T6ZAJ1</accession>
<reference evidence="1 2" key="1">
    <citation type="submission" date="2017-04" db="EMBL/GenBank/DDBJ databases">
        <title>Draft genome sequence of Tuber borchii Vittad., a whitish edible truffle.</title>
        <authorList>
            <consortium name="DOE Joint Genome Institute"/>
            <person name="Murat C."/>
            <person name="Kuo A."/>
            <person name="Barry K.W."/>
            <person name="Clum A."/>
            <person name="Dockter R.B."/>
            <person name="Fauchery L."/>
            <person name="Iotti M."/>
            <person name="Kohler A."/>
            <person name="Labutti K."/>
            <person name="Lindquist E.A."/>
            <person name="Lipzen A."/>
            <person name="Ohm R.A."/>
            <person name="Wang M."/>
            <person name="Grigoriev I.V."/>
            <person name="Zambonelli A."/>
            <person name="Martin F.M."/>
        </authorList>
    </citation>
    <scope>NUCLEOTIDE SEQUENCE [LARGE SCALE GENOMIC DNA]</scope>
    <source>
        <strain evidence="1 2">Tbo3840</strain>
    </source>
</reference>
<evidence type="ECO:0000313" key="1">
    <source>
        <dbReference type="EMBL" id="PUU72466.1"/>
    </source>
</evidence>
<dbReference type="AlphaFoldDB" id="A0A2T6ZAJ1"/>
<name>A0A2T6ZAJ1_TUBBO</name>
<organism evidence="1 2">
    <name type="scientific">Tuber borchii</name>
    <name type="common">White truffle</name>
    <dbReference type="NCBI Taxonomy" id="42251"/>
    <lineage>
        <taxon>Eukaryota</taxon>
        <taxon>Fungi</taxon>
        <taxon>Dikarya</taxon>
        <taxon>Ascomycota</taxon>
        <taxon>Pezizomycotina</taxon>
        <taxon>Pezizomycetes</taxon>
        <taxon>Pezizales</taxon>
        <taxon>Tuberaceae</taxon>
        <taxon>Tuber</taxon>
    </lineage>
</organism>
<evidence type="ECO:0000313" key="2">
    <source>
        <dbReference type="Proteomes" id="UP000244722"/>
    </source>
</evidence>
<gene>
    <name evidence="1" type="ORF">B9Z19DRAFT_1097231</name>
</gene>
<comment type="caution">
    <text evidence="1">The sequence shown here is derived from an EMBL/GenBank/DDBJ whole genome shotgun (WGS) entry which is preliminary data.</text>
</comment>
<dbReference type="EMBL" id="NESQ01000531">
    <property type="protein sequence ID" value="PUU72466.1"/>
    <property type="molecule type" value="Genomic_DNA"/>
</dbReference>
<protein>
    <submittedName>
        <fullName evidence="1">Uncharacterized protein</fullName>
    </submittedName>
</protein>
<sequence>MAIPVKQQLQILIQRDTFVSTVRCPGSTETWASETACLEHLFLFPLMLTPVRINLLHIITPPNNSVSILLEYIFPQNFLIHLNGPTSLILLSQPTSLVYSSTVDWVIYIINLRQA</sequence>
<dbReference type="Proteomes" id="UP000244722">
    <property type="component" value="Unassembled WGS sequence"/>
</dbReference>
<proteinExistence type="predicted"/>